<dbReference type="SUPFAM" id="SSF89009">
    <property type="entry name" value="GAT-like domain"/>
    <property type="match status" value="1"/>
</dbReference>
<dbReference type="GO" id="GO:0007034">
    <property type="term" value="P:vacuolar transport"/>
    <property type="evidence" value="ECO:0007669"/>
    <property type="project" value="UniProtKB-ARBA"/>
</dbReference>
<evidence type="ECO:0000313" key="3">
    <source>
        <dbReference type="EMBL" id="EDK44330.1"/>
    </source>
</evidence>
<dbReference type="InParanoid" id="A5DYS2"/>
<dbReference type="OrthoDB" id="10068368at2759"/>
<feature type="compositionally biased region" description="Basic and acidic residues" evidence="1">
    <location>
        <begin position="509"/>
        <end position="521"/>
    </location>
</feature>
<feature type="compositionally biased region" description="Basic residues" evidence="1">
    <location>
        <begin position="262"/>
        <end position="277"/>
    </location>
</feature>
<dbReference type="SUPFAM" id="SSF48464">
    <property type="entry name" value="ENTH/VHS domain"/>
    <property type="match status" value="1"/>
</dbReference>
<feature type="domain" description="VHS" evidence="2">
    <location>
        <begin position="30"/>
        <end position="172"/>
    </location>
</feature>
<dbReference type="CDD" id="cd16980">
    <property type="entry name" value="VHS_Lsb5"/>
    <property type="match status" value="1"/>
</dbReference>
<dbReference type="KEGG" id="lel:PVL30_003347"/>
<dbReference type="HOGENOM" id="CLU_036827_2_1_1"/>
<dbReference type="GO" id="GO:0035091">
    <property type="term" value="F:phosphatidylinositol binding"/>
    <property type="evidence" value="ECO:0007669"/>
    <property type="project" value="InterPro"/>
</dbReference>
<dbReference type="CDD" id="cd14232">
    <property type="entry name" value="GAT_LSB5"/>
    <property type="match status" value="1"/>
</dbReference>
<keyword evidence="4" id="KW-1185">Reference proteome</keyword>
<dbReference type="SMART" id="SM00288">
    <property type="entry name" value="VHS"/>
    <property type="match status" value="1"/>
</dbReference>
<dbReference type="Gene3D" id="1.25.40.90">
    <property type="match status" value="1"/>
</dbReference>
<sequence length="548" mass="61653">MPIFNEHPFTSITVKINQLVKLNGNDDNDFRDNDGQREDNSLELQLSTLIDLIKVQHNSGATEAARAIRKKVKYGSSTQEQIRALNILELLLLNSGRKIGPILARDDKLLDVLKGILNGHGKTGTGLGYDVKVQKRVIAMAIGWKSEFENLDGYKNMQQLYKALPKSKTKSEASLSKSRRAREEFVDDDDDDDVFDSQDEVDPYADNHKINGNSSKASRNSDSPPPPSSSRSIKSPKVPPPRPTTSSPYSSATKKSSTNYKKEKKDKRYKKKQKRSKNGIIYADEQFGIPQINYRKEAPKINALLNDCQIACVDLKNQLLQLPPDASPLDDSKINSNFDNLKGLRRKLLKYIQFVGAGDPQTKSSEVNEMDEKFLPRLIYANEEIVECFKQFDAKTGHTTNSFATIRDDPNEEWDESDESYYSSDDDDDDDDDYGYDEEEENEEGDIRERQAKSKNAINEEDQYQDLIAARLQSVTMDEKRRAAPPPPPTAPLALAFGIQNKELSNDRISGLDHGFKERPAINKTDTSESFGLEGNPFGDTNAVEKIL</sequence>
<dbReference type="InterPro" id="IPR008942">
    <property type="entry name" value="ENTH_VHS"/>
</dbReference>
<proteinExistence type="predicted"/>
<gene>
    <name evidence="3" type="ORF">LELG_02509</name>
</gene>
<dbReference type="GO" id="GO:0051666">
    <property type="term" value="P:actin cortical patch localization"/>
    <property type="evidence" value="ECO:0007669"/>
    <property type="project" value="TreeGrafter"/>
</dbReference>
<dbReference type="OMA" id="NSFATIR"/>
<protein>
    <recommendedName>
        <fullName evidence="2">VHS domain-containing protein</fullName>
    </recommendedName>
</protein>
<reference evidence="3 4" key="1">
    <citation type="journal article" date="2009" name="Nature">
        <title>Evolution of pathogenicity and sexual reproduction in eight Candida genomes.</title>
        <authorList>
            <person name="Butler G."/>
            <person name="Rasmussen M.D."/>
            <person name="Lin M.F."/>
            <person name="Santos M.A."/>
            <person name="Sakthikumar S."/>
            <person name="Munro C.A."/>
            <person name="Rheinbay E."/>
            <person name="Grabherr M."/>
            <person name="Forche A."/>
            <person name="Reedy J.L."/>
            <person name="Agrafioti I."/>
            <person name="Arnaud M.B."/>
            <person name="Bates S."/>
            <person name="Brown A.J."/>
            <person name="Brunke S."/>
            <person name="Costanzo M.C."/>
            <person name="Fitzpatrick D.A."/>
            <person name="de Groot P.W."/>
            <person name="Harris D."/>
            <person name="Hoyer L.L."/>
            <person name="Hube B."/>
            <person name="Klis F.M."/>
            <person name="Kodira C."/>
            <person name="Lennard N."/>
            <person name="Logue M.E."/>
            <person name="Martin R."/>
            <person name="Neiman A.M."/>
            <person name="Nikolaou E."/>
            <person name="Quail M.A."/>
            <person name="Quinn J."/>
            <person name="Santos M.C."/>
            <person name="Schmitzberger F.F."/>
            <person name="Sherlock G."/>
            <person name="Shah P."/>
            <person name="Silverstein K.A."/>
            <person name="Skrzypek M.S."/>
            <person name="Soll D."/>
            <person name="Staggs R."/>
            <person name="Stansfield I."/>
            <person name="Stumpf M.P."/>
            <person name="Sudbery P.E."/>
            <person name="Srikantha T."/>
            <person name="Zeng Q."/>
            <person name="Berman J."/>
            <person name="Berriman M."/>
            <person name="Heitman J."/>
            <person name="Gow N.A."/>
            <person name="Lorenz M.C."/>
            <person name="Birren B.W."/>
            <person name="Kellis M."/>
            <person name="Cuomo C.A."/>
        </authorList>
    </citation>
    <scope>NUCLEOTIDE SEQUENCE [LARGE SCALE GENOMIC DNA]</scope>
    <source>
        <strain evidence="4">ATCC 11503 / BCRC 21390 / CBS 2605 / JCM 1781 / NBRC 1676 / NRRL YB-4239</strain>
    </source>
</reference>
<dbReference type="EMBL" id="CH981526">
    <property type="protein sequence ID" value="EDK44330.1"/>
    <property type="molecule type" value="Genomic_DNA"/>
</dbReference>
<evidence type="ECO:0000259" key="2">
    <source>
        <dbReference type="PROSITE" id="PS50179"/>
    </source>
</evidence>
<dbReference type="InterPro" id="IPR002014">
    <property type="entry name" value="VHS_dom"/>
</dbReference>
<dbReference type="GO" id="GO:0007015">
    <property type="term" value="P:actin filament organization"/>
    <property type="evidence" value="ECO:0007669"/>
    <property type="project" value="InterPro"/>
</dbReference>
<dbReference type="InterPro" id="IPR045007">
    <property type="entry name" value="LSB5"/>
</dbReference>
<dbReference type="InterPro" id="IPR044103">
    <property type="entry name" value="GAT_LSB5"/>
</dbReference>
<evidence type="ECO:0000256" key="1">
    <source>
        <dbReference type="SAM" id="MobiDB-lite"/>
    </source>
</evidence>
<evidence type="ECO:0000313" key="4">
    <source>
        <dbReference type="Proteomes" id="UP000001996"/>
    </source>
</evidence>
<dbReference type="PANTHER" id="PTHR47789:SF1">
    <property type="entry name" value="LAS SEVENTEEN-BINDING PROTEIN 5"/>
    <property type="match status" value="1"/>
</dbReference>
<feature type="region of interest" description="Disordered" evidence="1">
    <location>
        <begin position="401"/>
        <end position="461"/>
    </location>
</feature>
<dbReference type="VEuPathDB" id="FungiDB:LELG_02509"/>
<feature type="compositionally biased region" description="Acidic residues" evidence="1">
    <location>
        <begin position="410"/>
        <end position="444"/>
    </location>
</feature>
<feature type="compositionally biased region" description="Acidic residues" evidence="1">
    <location>
        <begin position="185"/>
        <end position="203"/>
    </location>
</feature>
<dbReference type="PROSITE" id="PS50179">
    <property type="entry name" value="VHS"/>
    <property type="match status" value="1"/>
</dbReference>
<dbReference type="GO" id="GO:0006897">
    <property type="term" value="P:endocytosis"/>
    <property type="evidence" value="ECO:0007669"/>
    <property type="project" value="InterPro"/>
</dbReference>
<dbReference type="Pfam" id="PF00790">
    <property type="entry name" value="VHS"/>
    <property type="match status" value="1"/>
</dbReference>
<feature type="region of interest" description="Disordered" evidence="1">
    <location>
        <begin position="509"/>
        <end position="548"/>
    </location>
</feature>
<dbReference type="eggNOG" id="KOG1087">
    <property type="taxonomic scope" value="Eukaryota"/>
</dbReference>
<feature type="compositionally biased region" description="Low complexity" evidence="1">
    <location>
        <begin position="244"/>
        <end position="259"/>
    </location>
</feature>
<dbReference type="Proteomes" id="UP000001996">
    <property type="component" value="Unassembled WGS sequence"/>
</dbReference>
<dbReference type="FunCoup" id="A5DYS2">
    <property type="interactions" value="19"/>
</dbReference>
<dbReference type="STRING" id="379508.A5DYS2"/>
<name>A5DYS2_LODEL</name>
<organism evidence="3 4">
    <name type="scientific">Lodderomyces elongisporus (strain ATCC 11503 / CBS 2605 / JCM 1781 / NBRC 1676 / NRRL YB-4239)</name>
    <name type="common">Yeast</name>
    <name type="synonym">Saccharomyces elongisporus</name>
    <dbReference type="NCBI Taxonomy" id="379508"/>
    <lineage>
        <taxon>Eukaryota</taxon>
        <taxon>Fungi</taxon>
        <taxon>Dikarya</taxon>
        <taxon>Ascomycota</taxon>
        <taxon>Saccharomycotina</taxon>
        <taxon>Pichiomycetes</taxon>
        <taxon>Debaryomycetaceae</taxon>
        <taxon>Candida/Lodderomyces clade</taxon>
        <taxon>Lodderomyces</taxon>
    </lineage>
</organism>
<dbReference type="GO" id="GO:0030479">
    <property type="term" value="C:actin cortical patch"/>
    <property type="evidence" value="ECO:0007669"/>
    <property type="project" value="TreeGrafter"/>
</dbReference>
<feature type="region of interest" description="Disordered" evidence="1">
    <location>
        <begin position="165"/>
        <end position="277"/>
    </location>
</feature>
<dbReference type="GeneID" id="5232904"/>
<dbReference type="AlphaFoldDB" id="A5DYS2"/>
<dbReference type="GO" id="GO:0043130">
    <property type="term" value="F:ubiquitin binding"/>
    <property type="evidence" value="ECO:0007669"/>
    <property type="project" value="InterPro"/>
</dbReference>
<accession>A5DYS2</accession>
<dbReference type="PANTHER" id="PTHR47789">
    <property type="entry name" value="LAS SEVENTEEN-BINDING PROTEIN 5"/>
    <property type="match status" value="1"/>
</dbReference>